<organism evidence="7 8">
    <name type="scientific">Marinomonas ushuaiensis DSM 15871</name>
    <dbReference type="NCBI Taxonomy" id="1122207"/>
    <lineage>
        <taxon>Bacteria</taxon>
        <taxon>Pseudomonadati</taxon>
        <taxon>Pseudomonadota</taxon>
        <taxon>Gammaproteobacteria</taxon>
        <taxon>Oceanospirillales</taxon>
        <taxon>Oceanospirillaceae</taxon>
        <taxon>Marinomonas</taxon>
    </lineage>
</organism>
<protein>
    <submittedName>
        <fullName evidence="7">AAT family amino acid transporter</fullName>
    </submittedName>
</protein>
<feature type="transmembrane region" description="Helical" evidence="6">
    <location>
        <begin position="239"/>
        <end position="259"/>
    </location>
</feature>
<dbReference type="PANTHER" id="PTHR42770">
    <property type="entry name" value="AMINO ACID TRANSPORTER-RELATED"/>
    <property type="match status" value="1"/>
</dbReference>
<evidence type="ECO:0000313" key="8">
    <source>
        <dbReference type="Proteomes" id="UP000054058"/>
    </source>
</evidence>
<feature type="transmembrane region" description="Helical" evidence="6">
    <location>
        <begin position="199"/>
        <end position="219"/>
    </location>
</feature>
<dbReference type="Gene3D" id="1.20.1740.10">
    <property type="entry name" value="Amino acid/polyamine transporter I"/>
    <property type="match status" value="1"/>
</dbReference>
<dbReference type="Proteomes" id="UP000054058">
    <property type="component" value="Unassembled WGS sequence"/>
</dbReference>
<feature type="transmembrane region" description="Helical" evidence="6">
    <location>
        <begin position="393"/>
        <end position="411"/>
    </location>
</feature>
<dbReference type="Pfam" id="PF13520">
    <property type="entry name" value="AA_permease_2"/>
    <property type="match status" value="1"/>
</dbReference>
<sequence>MNENKGSAALAANKKIGFLTMMAICVGLVVAQGVMISALQGIGIGGIAFVFAMIIALILAQFNAMSFAELSLMFPQEGTLATYTQKAIGHFPAIVSVFAGYVVVALLAIPVEMFLVDAILGELFPGLLPEKVAPLLILALFTITNLIGTDVFAKVQNLLAFILVTALIITGATAITSGLQSPQAFTGTAVSWSLDGVSVGSVVGLVGLALWTMVGVEYICPLINSVKNPNKNIPRAMHLSLFVIFTIFIAFAYGASLLMDVESIMGSPLPFIDYAHAVFGKSGLIIAAIMAVTATCSTMNTILSAVPKMLHGMAENKQAFPQLKATNKHNVPWVGTLMMAIGITIPFFIFGIDALIPLIIAATTSWLLAYCVAHIDVIVLRKRLPNQERPYKTPFYPLPQILGIVAMLYVAANNSPAPEMTQLVYTITGSILLVLSIIGALWVKLYMKRGLFEPDMD</sequence>
<evidence type="ECO:0000256" key="5">
    <source>
        <dbReference type="ARBA" id="ARBA00023136"/>
    </source>
</evidence>
<dbReference type="PATRIC" id="fig|1122207.3.peg.438"/>
<dbReference type="PIRSF" id="PIRSF006060">
    <property type="entry name" value="AA_transporter"/>
    <property type="match status" value="1"/>
</dbReference>
<dbReference type="STRING" id="1122207.MUS1_02120"/>
<name>X7E919_9GAMM</name>
<dbReference type="RefSeq" id="WP_036158385.1">
    <property type="nucleotide sequence ID" value="NZ_JAMB01000001.1"/>
</dbReference>
<feature type="transmembrane region" description="Helical" evidence="6">
    <location>
        <begin position="16"/>
        <end position="36"/>
    </location>
</feature>
<evidence type="ECO:0000256" key="1">
    <source>
        <dbReference type="ARBA" id="ARBA00004651"/>
    </source>
</evidence>
<dbReference type="eggNOG" id="COG0531">
    <property type="taxonomic scope" value="Bacteria"/>
</dbReference>
<reference evidence="7 8" key="1">
    <citation type="submission" date="2014-01" db="EMBL/GenBank/DDBJ databases">
        <title>Marinomonas ushuaiensis DSM 15871 Genome Sequencing.</title>
        <authorList>
            <person name="Lai Q."/>
            <person name="Shao Z.S."/>
        </authorList>
    </citation>
    <scope>NUCLEOTIDE SEQUENCE [LARGE SCALE GENOMIC DNA]</scope>
    <source>
        <strain evidence="7 8">DSM 15871</strain>
    </source>
</reference>
<feature type="transmembrane region" description="Helical" evidence="6">
    <location>
        <begin position="331"/>
        <end position="352"/>
    </location>
</feature>
<dbReference type="EMBL" id="JAMB01000001">
    <property type="protein sequence ID" value="ETX12412.1"/>
    <property type="molecule type" value="Genomic_DNA"/>
</dbReference>
<dbReference type="PANTHER" id="PTHR42770:SF12">
    <property type="entry name" value="AMINO ACID TRANSPORTER"/>
    <property type="match status" value="1"/>
</dbReference>
<dbReference type="InterPro" id="IPR002293">
    <property type="entry name" value="AA/rel_permease1"/>
</dbReference>
<comment type="subcellular location">
    <subcellularLocation>
        <location evidence="1">Cell membrane</location>
        <topology evidence="1">Multi-pass membrane protein</topology>
    </subcellularLocation>
</comment>
<keyword evidence="2" id="KW-1003">Cell membrane</keyword>
<dbReference type="GO" id="GO:0005886">
    <property type="term" value="C:plasma membrane"/>
    <property type="evidence" value="ECO:0007669"/>
    <property type="project" value="UniProtKB-SubCell"/>
</dbReference>
<dbReference type="InterPro" id="IPR050367">
    <property type="entry name" value="APC_superfamily"/>
</dbReference>
<keyword evidence="4 6" id="KW-1133">Transmembrane helix</keyword>
<feature type="transmembrane region" description="Helical" evidence="6">
    <location>
        <begin position="87"/>
        <end position="111"/>
    </location>
</feature>
<feature type="transmembrane region" description="Helical" evidence="6">
    <location>
        <begin position="131"/>
        <end position="151"/>
    </location>
</feature>
<dbReference type="GO" id="GO:0022857">
    <property type="term" value="F:transmembrane transporter activity"/>
    <property type="evidence" value="ECO:0007669"/>
    <property type="project" value="InterPro"/>
</dbReference>
<feature type="transmembrane region" description="Helical" evidence="6">
    <location>
        <begin position="284"/>
        <end position="310"/>
    </location>
</feature>
<evidence type="ECO:0000313" key="7">
    <source>
        <dbReference type="EMBL" id="ETX12412.1"/>
    </source>
</evidence>
<evidence type="ECO:0000256" key="4">
    <source>
        <dbReference type="ARBA" id="ARBA00022989"/>
    </source>
</evidence>
<proteinExistence type="predicted"/>
<comment type="caution">
    <text evidence="7">The sequence shown here is derived from an EMBL/GenBank/DDBJ whole genome shotgun (WGS) entry which is preliminary data.</text>
</comment>
<feature type="transmembrane region" description="Helical" evidence="6">
    <location>
        <begin position="42"/>
        <end position="66"/>
    </location>
</feature>
<dbReference type="AlphaFoldDB" id="X7E919"/>
<evidence type="ECO:0000256" key="3">
    <source>
        <dbReference type="ARBA" id="ARBA00022692"/>
    </source>
</evidence>
<feature type="transmembrane region" description="Helical" evidence="6">
    <location>
        <begin position="158"/>
        <end position="179"/>
    </location>
</feature>
<feature type="transmembrane region" description="Helical" evidence="6">
    <location>
        <begin position="423"/>
        <end position="443"/>
    </location>
</feature>
<evidence type="ECO:0000256" key="2">
    <source>
        <dbReference type="ARBA" id="ARBA00022475"/>
    </source>
</evidence>
<gene>
    <name evidence="7" type="ORF">MUS1_02120</name>
</gene>
<feature type="transmembrane region" description="Helical" evidence="6">
    <location>
        <begin position="358"/>
        <end position="381"/>
    </location>
</feature>
<keyword evidence="3 6" id="KW-0812">Transmembrane</keyword>
<dbReference type="OrthoDB" id="9804700at2"/>
<keyword evidence="5 6" id="KW-0472">Membrane</keyword>
<evidence type="ECO:0000256" key="6">
    <source>
        <dbReference type="SAM" id="Phobius"/>
    </source>
</evidence>
<keyword evidence="8" id="KW-1185">Reference proteome</keyword>
<accession>X7E919</accession>